<proteinExistence type="inferred from homology"/>
<evidence type="ECO:0000256" key="4">
    <source>
        <dbReference type="SAM" id="SignalP"/>
    </source>
</evidence>
<comment type="caution">
    <text evidence="5">The sequence shown here is derived from an EMBL/GenBank/DDBJ whole genome shotgun (WGS) entry which is preliminary data.</text>
</comment>
<evidence type="ECO:0000256" key="2">
    <source>
        <dbReference type="ARBA" id="ARBA00022448"/>
    </source>
</evidence>
<evidence type="ECO:0000256" key="3">
    <source>
        <dbReference type="ARBA" id="ARBA00022927"/>
    </source>
</evidence>
<organism evidence="5 6">
    <name type="scientific">Heracleum sosnowskyi</name>
    <dbReference type="NCBI Taxonomy" id="360622"/>
    <lineage>
        <taxon>Eukaryota</taxon>
        <taxon>Viridiplantae</taxon>
        <taxon>Streptophyta</taxon>
        <taxon>Embryophyta</taxon>
        <taxon>Tracheophyta</taxon>
        <taxon>Spermatophyta</taxon>
        <taxon>Magnoliopsida</taxon>
        <taxon>eudicotyledons</taxon>
        <taxon>Gunneridae</taxon>
        <taxon>Pentapetalae</taxon>
        <taxon>asterids</taxon>
        <taxon>campanulids</taxon>
        <taxon>Apiales</taxon>
        <taxon>Apiaceae</taxon>
        <taxon>Apioideae</taxon>
        <taxon>apioid superclade</taxon>
        <taxon>Tordylieae</taxon>
        <taxon>Tordyliinae</taxon>
        <taxon>Heracleum</taxon>
    </lineage>
</organism>
<dbReference type="InterPro" id="IPR016024">
    <property type="entry name" value="ARM-type_fold"/>
</dbReference>
<protein>
    <submittedName>
        <fullName evidence="5">Uncharacterized protein</fullName>
    </submittedName>
</protein>
<evidence type="ECO:0000256" key="1">
    <source>
        <dbReference type="ARBA" id="ARBA00010394"/>
    </source>
</evidence>
<dbReference type="GO" id="GO:0015031">
    <property type="term" value="P:protein transport"/>
    <property type="evidence" value="ECO:0007669"/>
    <property type="project" value="UniProtKB-KW"/>
</dbReference>
<keyword evidence="2" id="KW-0813">Transport</keyword>
<reference evidence="5" key="1">
    <citation type="submission" date="2023-02" db="EMBL/GenBank/DDBJ databases">
        <title>Genome of toxic invasive species Heracleum sosnowskyi carries increased number of genes despite the absence of recent whole-genome duplications.</title>
        <authorList>
            <person name="Schelkunov M."/>
            <person name="Shtratnikova V."/>
            <person name="Makarenko M."/>
            <person name="Klepikova A."/>
            <person name="Omelchenko D."/>
            <person name="Novikova G."/>
            <person name="Obukhova E."/>
            <person name="Bogdanov V."/>
            <person name="Penin A."/>
            <person name="Logacheva M."/>
        </authorList>
    </citation>
    <scope>NUCLEOTIDE SEQUENCE</scope>
    <source>
        <strain evidence="5">Hsosn_3</strain>
        <tissue evidence="5">Leaf</tissue>
    </source>
</reference>
<evidence type="ECO:0000313" key="6">
    <source>
        <dbReference type="Proteomes" id="UP001237642"/>
    </source>
</evidence>
<dbReference type="AlphaFoldDB" id="A0AAD8M6T6"/>
<dbReference type="PANTHER" id="PTHR23316">
    <property type="entry name" value="IMPORTIN ALPHA"/>
    <property type="match status" value="1"/>
</dbReference>
<keyword evidence="3" id="KW-0653">Protein transport</keyword>
<reference evidence="5" key="2">
    <citation type="submission" date="2023-05" db="EMBL/GenBank/DDBJ databases">
        <authorList>
            <person name="Schelkunov M.I."/>
        </authorList>
    </citation>
    <scope>NUCLEOTIDE SEQUENCE</scope>
    <source>
        <strain evidence="5">Hsosn_3</strain>
        <tissue evidence="5">Leaf</tissue>
    </source>
</reference>
<dbReference type="Gene3D" id="1.25.10.10">
    <property type="entry name" value="Leucine-rich Repeat Variant"/>
    <property type="match status" value="1"/>
</dbReference>
<sequence length="173" mass="19925">MIFLAFPRRLGFAIAAVIVESYKSLDVKKEAAWAISNVIYGAGPDQIEDLRNRCVKPFWNLMKECRENQEIVSLCLEGLVRLQGINITCNDQPIDVVEWFKVFKKFLDGPQTTQFQLAEDIDGLTKLKKLRHIDTTENSDCDMVLHLTCTMEADFFAWRITPETTDQMEVDMK</sequence>
<gene>
    <name evidence="5" type="ORF">POM88_038352</name>
</gene>
<feature type="signal peptide" evidence="4">
    <location>
        <begin position="1"/>
        <end position="15"/>
    </location>
</feature>
<keyword evidence="6" id="KW-1185">Reference proteome</keyword>
<dbReference type="InterPro" id="IPR011989">
    <property type="entry name" value="ARM-like"/>
</dbReference>
<evidence type="ECO:0000313" key="5">
    <source>
        <dbReference type="EMBL" id="KAK1362791.1"/>
    </source>
</evidence>
<comment type="similarity">
    <text evidence="1">Belongs to the importin alpha family.</text>
</comment>
<dbReference type="Proteomes" id="UP001237642">
    <property type="component" value="Unassembled WGS sequence"/>
</dbReference>
<dbReference type="SUPFAM" id="SSF48371">
    <property type="entry name" value="ARM repeat"/>
    <property type="match status" value="1"/>
</dbReference>
<accession>A0AAD8M6T6</accession>
<dbReference type="EMBL" id="JAUIZM010000009">
    <property type="protein sequence ID" value="KAK1362791.1"/>
    <property type="molecule type" value="Genomic_DNA"/>
</dbReference>
<keyword evidence="4" id="KW-0732">Signal</keyword>
<name>A0AAD8M6T6_9APIA</name>
<feature type="chain" id="PRO_5042236845" evidence="4">
    <location>
        <begin position="16"/>
        <end position="173"/>
    </location>
</feature>